<dbReference type="OrthoDB" id="361494at2759"/>
<dbReference type="KEGG" id="tva:4775858"/>
<dbReference type="STRING" id="5722.A2DNY4"/>
<dbReference type="SMR" id="A2DNY4"/>
<dbReference type="InParanoid" id="A2DNY4"/>
<name>A2DNY4_TRIV3</name>
<dbReference type="SMART" id="SM00320">
    <property type="entry name" value="WD40"/>
    <property type="match status" value="4"/>
</dbReference>
<accession>A2DNY4</accession>
<reference evidence="1" key="2">
    <citation type="journal article" date="2007" name="Science">
        <title>Draft genome sequence of the sexually transmitted pathogen Trichomonas vaginalis.</title>
        <authorList>
            <person name="Carlton J.M."/>
            <person name="Hirt R.P."/>
            <person name="Silva J.C."/>
            <person name="Delcher A.L."/>
            <person name="Schatz M."/>
            <person name="Zhao Q."/>
            <person name="Wortman J.R."/>
            <person name="Bidwell S.L."/>
            <person name="Alsmark U.C.M."/>
            <person name="Besteiro S."/>
            <person name="Sicheritz-Ponten T."/>
            <person name="Noel C.J."/>
            <person name="Dacks J.B."/>
            <person name="Foster P.G."/>
            <person name="Simillion C."/>
            <person name="Van de Peer Y."/>
            <person name="Miranda-Saavedra D."/>
            <person name="Barton G.J."/>
            <person name="Westrop G.D."/>
            <person name="Mueller S."/>
            <person name="Dessi D."/>
            <person name="Fiori P.L."/>
            <person name="Ren Q."/>
            <person name="Paulsen I."/>
            <person name="Zhang H."/>
            <person name="Bastida-Corcuera F.D."/>
            <person name="Simoes-Barbosa A."/>
            <person name="Brown M.T."/>
            <person name="Hayes R.D."/>
            <person name="Mukherjee M."/>
            <person name="Okumura C.Y."/>
            <person name="Schneider R."/>
            <person name="Smith A.J."/>
            <person name="Vanacova S."/>
            <person name="Villalvazo M."/>
            <person name="Haas B.J."/>
            <person name="Pertea M."/>
            <person name="Feldblyum T.V."/>
            <person name="Utterback T.R."/>
            <person name="Shu C.L."/>
            <person name="Osoegawa K."/>
            <person name="de Jong P.J."/>
            <person name="Hrdy I."/>
            <person name="Horvathova L."/>
            <person name="Zubacova Z."/>
            <person name="Dolezal P."/>
            <person name="Malik S.B."/>
            <person name="Logsdon J.M. Jr."/>
            <person name="Henze K."/>
            <person name="Gupta A."/>
            <person name="Wang C.C."/>
            <person name="Dunne R.L."/>
            <person name="Upcroft J.A."/>
            <person name="Upcroft P."/>
            <person name="White O."/>
            <person name="Salzberg S.L."/>
            <person name="Tang P."/>
            <person name="Chiu C.-H."/>
            <person name="Lee Y.-S."/>
            <person name="Embley T.M."/>
            <person name="Coombs G.H."/>
            <person name="Mottram J.C."/>
            <person name="Tachezy J."/>
            <person name="Fraser-Liggett C.M."/>
            <person name="Johnson P.J."/>
        </authorList>
    </citation>
    <scope>NUCLEOTIDE SEQUENCE [LARGE SCALE GENOMIC DNA]</scope>
    <source>
        <strain evidence="1">G3</strain>
    </source>
</reference>
<protein>
    <submittedName>
        <fullName evidence="1">Uncharacterized protein</fullName>
    </submittedName>
</protein>
<dbReference type="InterPro" id="IPR036322">
    <property type="entry name" value="WD40_repeat_dom_sf"/>
</dbReference>
<organism evidence="1 2">
    <name type="scientific">Trichomonas vaginalis (strain ATCC PRA-98 / G3)</name>
    <dbReference type="NCBI Taxonomy" id="412133"/>
    <lineage>
        <taxon>Eukaryota</taxon>
        <taxon>Metamonada</taxon>
        <taxon>Parabasalia</taxon>
        <taxon>Trichomonadida</taxon>
        <taxon>Trichomonadidae</taxon>
        <taxon>Trichomonas</taxon>
    </lineage>
</organism>
<dbReference type="VEuPathDB" id="TrichDB:TVAG_010570"/>
<evidence type="ECO:0000313" key="1">
    <source>
        <dbReference type="EMBL" id="EAY17833.1"/>
    </source>
</evidence>
<dbReference type="SUPFAM" id="SSF50978">
    <property type="entry name" value="WD40 repeat-like"/>
    <property type="match status" value="1"/>
</dbReference>
<keyword evidence="2" id="KW-1185">Reference proteome</keyword>
<dbReference type="Gene3D" id="2.130.10.10">
    <property type="entry name" value="YVTN repeat-like/Quinoprotein amine dehydrogenase"/>
    <property type="match status" value="2"/>
</dbReference>
<dbReference type="eggNOG" id="KOG0263">
    <property type="taxonomic scope" value="Eukaryota"/>
</dbReference>
<dbReference type="VEuPathDB" id="TrichDB:TVAGG3_0990030"/>
<reference evidence="1" key="1">
    <citation type="submission" date="2006-10" db="EMBL/GenBank/DDBJ databases">
        <authorList>
            <person name="Amadeo P."/>
            <person name="Zhao Q."/>
            <person name="Wortman J."/>
            <person name="Fraser-Liggett C."/>
            <person name="Carlton J."/>
        </authorList>
    </citation>
    <scope>NUCLEOTIDE SEQUENCE</scope>
    <source>
        <strain evidence="1">G3</strain>
    </source>
</reference>
<dbReference type="RefSeq" id="XP_001329968.1">
    <property type="nucleotide sequence ID" value="XM_001329933.1"/>
</dbReference>
<gene>
    <name evidence="1" type="ORF">TVAG_010570</name>
</gene>
<dbReference type="InterPro" id="IPR015943">
    <property type="entry name" value="WD40/YVTN_repeat-like_dom_sf"/>
</dbReference>
<dbReference type="InterPro" id="IPR001680">
    <property type="entry name" value="WD40_rpt"/>
</dbReference>
<sequence>MFEPEELFVVESPAWTVDLSGSAVTAIDYSIDGAFVAYSNKPGIITIATSYTGEIKRVLEQKYTTNPITKIRFHPFEENLLICTSKDGFIFLYNIVKGEMVEMSRHLGSNLLAMNVDSFGETFAIACADGSIRVYDLENLQRTKVLVKMASRTSASQQVNIYDICFHPEDSNVILAAGWNDRVLYWDVRTGNAERNIAGPHIRGAGLDVHNDTIITASARDKKQIEMWDYGSGKKLREININPETAKKECYINACKVSRNGLALAAGGSGCNLTQSFEFSHGTYIGQTAPYSSPVSYVAVSPFGSSFVTGTENGDISCHMIRLKPN</sequence>
<dbReference type="PANTHER" id="PTHR47822">
    <property type="entry name" value="CARBOHYDRATE BINDING DOMAIN CONTAINING PROTEIN"/>
    <property type="match status" value="1"/>
</dbReference>
<evidence type="ECO:0000313" key="2">
    <source>
        <dbReference type="Proteomes" id="UP000001542"/>
    </source>
</evidence>
<dbReference type="Proteomes" id="UP000001542">
    <property type="component" value="Unassembled WGS sequence"/>
</dbReference>
<dbReference type="PANTHER" id="PTHR47822:SF2">
    <property type="entry name" value="F-BOX AND WD-40 DOMAIN PROTEIN 7"/>
    <property type="match status" value="1"/>
</dbReference>
<dbReference type="AlphaFoldDB" id="A2DNY4"/>
<dbReference type="EMBL" id="DS113225">
    <property type="protein sequence ID" value="EAY17833.1"/>
    <property type="molecule type" value="Genomic_DNA"/>
</dbReference>
<proteinExistence type="predicted"/>